<dbReference type="OrthoDB" id="9811314at2"/>
<dbReference type="InterPro" id="IPR007863">
    <property type="entry name" value="Peptidase_M16_C"/>
</dbReference>
<evidence type="ECO:0000259" key="3">
    <source>
        <dbReference type="Pfam" id="PF00675"/>
    </source>
</evidence>
<feature type="compositionally biased region" description="Low complexity" evidence="1">
    <location>
        <begin position="508"/>
        <end position="524"/>
    </location>
</feature>
<dbReference type="SUPFAM" id="SSF63411">
    <property type="entry name" value="LuxS/MPP-like metallohydrolase"/>
    <property type="match status" value="2"/>
</dbReference>
<dbReference type="AlphaFoldDB" id="A0A3A8EKC3"/>
<feature type="signal peptide" evidence="2">
    <location>
        <begin position="1"/>
        <end position="21"/>
    </location>
</feature>
<protein>
    <submittedName>
        <fullName evidence="5">Insulinase family protein</fullName>
    </submittedName>
</protein>
<dbReference type="InterPro" id="IPR050361">
    <property type="entry name" value="MPP/UQCRC_Complex"/>
</dbReference>
<dbReference type="Pfam" id="PF05193">
    <property type="entry name" value="Peptidase_M16_C"/>
    <property type="match status" value="1"/>
</dbReference>
<feature type="domain" description="Peptidase M16 N-terminal" evidence="3">
    <location>
        <begin position="83"/>
        <end position="224"/>
    </location>
</feature>
<dbReference type="Pfam" id="PF00675">
    <property type="entry name" value="Peptidase_M16"/>
    <property type="match status" value="1"/>
</dbReference>
<keyword evidence="2" id="KW-0732">Signal</keyword>
<organism evidence="5 6">
    <name type="scientific">Acinetobacter tianfuensis</name>
    <dbReference type="NCBI Taxonomy" id="2419603"/>
    <lineage>
        <taxon>Bacteria</taxon>
        <taxon>Pseudomonadati</taxon>
        <taxon>Pseudomonadota</taxon>
        <taxon>Gammaproteobacteria</taxon>
        <taxon>Moraxellales</taxon>
        <taxon>Moraxellaceae</taxon>
        <taxon>Acinetobacter</taxon>
    </lineage>
</organism>
<dbReference type="PANTHER" id="PTHR11851">
    <property type="entry name" value="METALLOPROTEASE"/>
    <property type="match status" value="1"/>
</dbReference>
<evidence type="ECO:0000256" key="1">
    <source>
        <dbReference type="SAM" id="MobiDB-lite"/>
    </source>
</evidence>
<feature type="chain" id="PRO_5017355550" evidence="2">
    <location>
        <begin position="22"/>
        <end position="524"/>
    </location>
</feature>
<evidence type="ECO:0000259" key="4">
    <source>
        <dbReference type="Pfam" id="PF05193"/>
    </source>
</evidence>
<feature type="domain" description="Peptidase M16 C-terminal" evidence="4">
    <location>
        <begin position="232"/>
        <end position="409"/>
    </location>
</feature>
<name>A0A3A8EKC3_9GAMM</name>
<evidence type="ECO:0000313" key="6">
    <source>
        <dbReference type="Proteomes" id="UP000282388"/>
    </source>
</evidence>
<reference evidence="5 6" key="1">
    <citation type="submission" date="2018-09" db="EMBL/GenBank/DDBJ databases">
        <title>The draft genome of Acinetobacter spp. strains.</title>
        <authorList>
            <person name="Qin J."/>
            <person name="Feng Y."/>
            <person name="Zong Z."/>
        </authorList>
    </citation>
    <scope>NUCLEOTIDE SEQUENCE [LARGE SCALE GENOMIC DNA]</scope>
    <source>
        <strain evidence="5 6">WCHAc060012</strain>
    </source>
</reference>
<gene>
    <name evidence="5" type="ORF">D7V32_01450</name>
</gene>
<accession>A0A3A8EKC3</accession>
<dbReference type="Proteomes" id="UP000282388">
    <property type="component" value="Unassembled WGS sequence"/>
</dbReference>
<sequence>MLRKFSPLMIALLMQPAFTWANESYISAEPDIHDQPDQLKSIQQLQSLKNLSNAAADYRAPYVHDLKNSYGVRSLFVEAQDLPMVDIQLTFNAGSARDTEIGNGLGGLASMAAKLLDEGTEKYTAEQVASVFEQAGARFGVQAYRDMFIITLRVLSDPAKMEPALAMTLELLNNASFKSNSINLVLSNTQAGQKQLQESASKLMGIQFYRSIYGVHPYAEPITGTNGSIKRLNADNLKQFRNQFLVAQNMNIAITGKMSAKEALTLTERIAGNMRQGEKAGPLPEPKQNTGFNIKIKHLPFNSSQSHVTIGHLATTRNDPDRLVLEVANRMFGGGGFNAILMQELRIKRGYTYGAYSSFNFSQAPGMFSFSYSTREDQFMDSIEIAHKAFTDFVNQPIDRKRLKETKAGMLRAYPNTYSSNASINSQLGLFGFYGQPADTLSQYPKMLEKITAEDVQRAVRKHLHPDNITIVAVSKELDQDELIKRLKQNLGQTIIAPAKKDLPEQSPAADAPDVTPADKPALI</sequence>
<feature type="region of interest" description="Disordered" evidence="1">
    <location>
        <begin position="498"/>
        <end position="524"/>
    </location>
</feature>
<dbReference type="RefSeq" id="WP_120401153.1">
    <property type="nucleotide sequence ID" value="NZ_RAXV01000002.1"/>
</dbReference>
<proteinExistence type="predicted"/>
<keyword evidence="6" id="KW-1185">Reference proteome</keyword>
<dbReference type="GO" id="GO:0046872">
    <property type="term" value="F:metal ion binding"/>
    <property type="evidence" value="ECO:0007669"/>
    <property type="project" value="InterPro"/>
</dbReference>
<evidence type="ECO:0000256" key="2">
    <source>
        <dbReference type="SAM" id="SignalP"/>
    </source>
</evidence>
<dbReference type="EMBL" id="RAXV01000002">
    <property type="protein sequence ID" value="RKG33946.1"/>
    <property type="molecule type" value="Genomic_DNA"/>
</dbReference>
<dbReference type="InterPro" id="IPR011765">
    <property type="entry name" value="Pept_M16_N"/>
</dbReference>
<evidence type="ECO:0000313" key="5">
    <source>
        <dbReference type="EMBL" id="RKG33946.1"/>
    </source>
</evidence>
<dbReference type="InterPro" id="IPR011249">
    <property type="entry name" value="Metalloenz_LuxS/M16"/>
</dbReference>
<comment type="caution">
    <text evidence="5">The sequence shown here is derived from an EMBL/GenBank/DDBJ whole genome shotgun (WGS) entry which is preliminary data.</text>
</comment>
<dbReference type="Gene3D" id="3.30.830.10">
    <property type="entry name" value="Metalloenzyme, LuxS/M16 peptidase-like"/>
    <property type="match status" value="2"/>
</dbReference>
<dbReference type="PANTHER" id="PTHR11851:SF224">
    <property type="entry name" value="PROCESSING PROTEASE"/>
    <property type="match status" value="1"/>
</dbReference>